<name>A0ABU6W425_9FABA</name>
<keyword evidence="3" id="KW-1185">Reference proteome</keyword>
<reference evidence="2 3" key="1">
    <citation type="journal article" date="2023" name="Plants (Basel)">
        <title>Bridging the Gap: Combining Genomics and Transcriptomics Approaches to Understand Stylosanthes scabra, an Orphan Legume from the Brazilian Caatinga.</title>
        <authorList>
            <person name="Ferreira-Neto J.R.C."/>
            <person name="da Silva M.D."/>
            <person name="Binneck E."/>
            <person name="de Melo N.F."/>
            <person name="da Silva R.H."/>
            <person name="de Melo A.L.T.M."/>
            <person name="Pandolfi V."/>
            <person name="Bustamante F.O."/>
            <person name="Brasileiro-Vidal A.C."/>
            <person name="Benko-Iseppon A.M."/>
        </authorList>
    </citation>
    <scope>NUCLEOTIDE SEQUENCE [LARGE SCALE GENOMIC DNA]</scope>
    <source>
        <tissue evidence="2">Leaves</tissue>
    </source>
</reference>
<gene>
    <name evidence="2" type="ORF">PIB30_007263</name>
</gene>
<dbReference type="EMBL" id="JASCZI010181258">
    <property type="protein sequence ID" value="MED6180104.1"/>
    <property type="molecule type" value="Genomic_DNA"/>
</dbReference>
<dbReference type="Proteomes" id="UP001341840">
    <property type="component" value="Unassembled WGS sequence"/>
</dbReference>
<evidence type="ECO:0000256" key="1">
    <source>
        <dbReference type="SAM" id="MobiDB-lite"/>
    </source>
</evidence>
<organism evidence="2 3">
    <name type="scientific">Stylosanthes scabra</name>
    <dbReference type="NCBI Taxonomy" id="79078"/>
    <lineage>
        <taxon>Eukaryota</taxon>
        <taxon>Viridiplantae</taxon>
        <taxon>Streptophyta</taxon>
        <taxon>Embryophyta</taxon>
        <taxon>Tracheophyta</taxon>
        <taxon>Spermatophyta</taxon>
        <taxon>Magnoliopsida</taxon>
        <taxon>eudicotyledons</taxon>
        <taxon>Gunneridae</taxon>
        <taxon>Pentapetalae</taxon>
        <taxon>rosids</taxon>
        <taxon>fabids</taxon>
        <taxon>Fabales</taxon>
        <taxon>Fabaceae</taxon>
        <taxon>Papilionoideae</taxon>
        <taxon>50 kb inversion clade</taxon>
        <taxon>dalbergioids sensu lato</taxon>
        <taxon>Dalbergieae</taxon>
        <taxon>Pterocarpus clade</taxon>
        <taxon>Stylosanthes</taxon>
    </lineage>
</organism>
<comment type="caution">
    <text evidence="2">The sequence shown here is derived from an EMBL/GenBank/DDBJ whole genome shotgun (WGS) entry which is preliminary data.</text>
</comment>
<accession>A0ABU6W425</accession>
<protein>
    <submittedName>
        <fullName evidence="2">Uncharacterized protein</fullName>
    </submittedName>
</protein>
<sequence length="119" mass="12395">MGEIGTAARKNDGHLRRVSSLVAKAPPLLAAIFRWDRGGERQGTSGEGRAATTGEPATMTSGLLEGAWESNAVFNIGKEGRKPISTIPSFSAAGSSDSHPCALRNSGLTVAEEMKIARS</sequence>
<evidence type="ECO:0000313" key="2">
    <source>
        <dbReference type="EMBL" id="MED6180104.1"/>
    </source>
</evidence>
<proteinExistence type="predicted"/>
<feature type="region of interest" description="Disordered" evidence="1">
    <location>
        <begin position="36"/>
        <end position="56"/>
    </location>
</feature>
<evidence type="ECO:0000313" key="3">
    <source>
        <dbReference type="Proteomes" id="UP001341840"/>
    </source>
</evidence>